<dbReference type="InterPro" id="IPR012223">
    <property type="entry name" value="TEII"/>
</dbReference>
<dbReference type="InterPro" id="IPR001031">
    <property type="entry name" value="Thioesterase"/>
</dbReference>
<accession>A0A644XUI8</accession>
<dbReference type="EC" id="3.1.2.-" evidence="4"/>
<comment type="caution">
    <text evidence="4">The sequence shown here is derived from an EMBL/GenBank/DDBJ whole genome shotgun (WGS) entry which is preliminary data.</text>
</comment>
<dbReference type="InterPro" id="IPR020802">
    <property type="entry name" value="TesA-like"/>
</dbReference>
<keyword evidence="2 4" id="KW-0378">Hydrolase</keyword>
<name>A0A644XUI8_9ZZZZ</name>
<reference evidence="4" key="1">
    <citation type="submission" date="2019-08" db="EMBL/GenBank/DDBJ databases">
        <authorList>
            <person name="Kucharzyk K."/>
            <person name="Murdoch R.W."/>
            <person name="Higgins S."/>
            <person name="Loffler F."/>
        </authorList>
    </citation>
    <scope>NUCLEOTIDE SEQUENCE</scope>
</reference>
<evidence type="ECO:0000313" key="4">
    <source>
        <dbReference type="EMBL" id="MPM17784.1"/>
    </source>
</evidence>
<evidence type="ECO:0000259" key="3">
    <source>
        <dbReference type="SMART" id="SM00824"/>
    </source>
</evidence>
<comment type="similarity">
    <text evidence="1">Belongs to the thioesterase family.</text>
</comment>
<dbReference type="EMBL" id="VSSQ01002861">
    <property type="protein sequence ID" value="MPM17784.1"/>
    <property type="molecule type" value="Genomic_DNA"/>
</dbReference>
<dbReference type="SMART" id="SM00824">
    <property type="entry name" value="PKS_TE"/>
    <property type="match status" value="1"/>
</dbReference>
<dbReference type="SUPFAM" id="SSF53474">
    <property type="entry name" value="alpha/beta-Hydrolases"/>
    <property type="match status" value="1"/>
</dbReference>
<evidence type="ECO:0000256" key="2">
    <source>
        <dbReference type="ARBA" id="ARBA00022801"/>
    </source>
</evidence>
<dbReference type="GO" id="GO:0016787">
    <property type="term" value="F:hydrolase activity"/>
    <property type="evidence" value="ECO:0007669"/>
    <property type="project" value="UniProtKB-KW"/>
</dbReference>
<proteinExistence type="inferred from homology"/>
<feature type="domain" description="Thioesterase TesA-like" evidence="3">
    <location>
        <begin position="16"/>
        <end position="228"/>
    </location>
</feature>
<dbReference type="GO" id="GO:0008610">
    <property type="term" value="P:lipid biosynthetic process"/>
    <property type="evidence" value="ECO:0007669"/>
    <property type="project" value="TreeGrafter"/>
</dbReference>
<sequence length="232" mass="24851">MWQHVSDGDPALGTVLMFPATGAGAPAFRSMAALEGERSVWAYCPPGRGRRLLEPGIHDINEFVARVMESLEVPQGPLVVAGVSFGAALAFNVCAALEAEAAGAARLVALCGLSPSSYRQQEEGWDLGSARARMIDYGLTPPAVLEFDEAEDLFVRPTLDDLLLAESYNGTEAAPIAAPIVCVAASDDRLVPLTEADGWRRATTSDFNLIHVDGGHYAHTKFGRWEWLNVLA</sequence>
<dbReference type="PANTHER" id="PTHR11487:SF0">
    <property type="entry name" value="S-ACYL FATTY ACID SYNTHASE THIOESTERASE, MEDIUM CHAIN"/>
    <property type="match status" value="1"/>
</dbReference>
<dbReference type="Gene3D" id="3.40.50.1820">
    <property type="entry name" value="alpha/beta hydrolase"/>
    <property type="match status" value="1"/>
</dbReference>
<evidence type="ECO:0000256" key="1">
    <source>
        <dbReference type="ARBA" id="ARBA00007169"/>
    </source>
</evidence>
<dbReference type="InterPro" id="IPR029058">
    <property type="entry name" value="AB_hydrolase_fold"/>
</dbReference>
<dbReference type="PANTHER" id="PTHR11487">
    <property type="entry name" value="THIOESTERASE"/>
    <property type="match status" value="1"/>
</dbReference>
<dbReference type="AlphaFoldDB" id="A0A644XUI8"/>
<protein>
    <submittedName>
        <fullName evidence="4">Surfactin synthase thioesterase subunit</fullName>
        <ecNumber evidence="4">3.1.2.-</ecNumber>
    </submittedName>
</protein>
<gene>
    <name evidence="4" type="primary">srfAD</name>
    <name evidence="4" type="ORF">SDC9_64183</name>
</gene>
<organism evidence="4">
    <name type="scientific">bioreactor metagenome</name>
    <dbReference type="NCBI Taxonomy" id="1076179"/>
    <lineage>
        <taxon>unclassified sequences</taxon>
        <taxon>metagenomes</taxon>
        <taxon>ecological metagenomes</taxon>
    </lineage>
</organism>
<dbReference type="Pfam" id="PF00975">
    <property type="entry name" value="Thioesterase"/>
    <property type="match status" value="1"/>
</dbReference>